<evidence type="ECO:0000259" key="1">
    <source>
        <dbReference type="Pfam" id="PF01636"/>
    </source>
</evidence>
<dbReference type="Gene3D" id="3.90.1200.10">
    <property type="match status" value="1"/>
</dbReference>
<dbReference type="EMBL" id="JAPZBQ010000006">
    <property type="protein sequence ID" value="KAJ5322601.1"/>
    <property type="molecule type" value="Genomic_DNA"/>
</dbReference>
<dbReference type="Proteomes" id="UP001147695">
    <property type="component" value="Unassembled WGS sequence"/>
</dbReference>
<reference evidence="2" key="1">
    <citation type="submission" date="2022-12" db="EMBL/GenBank/DDBJ databases">
        <authorList>
            <person name="Petersen C."/>
        </authorList>
    </citation>
    <scope>NUCLEOTIDE SEQUENCE</scope>
    <source>
        <strain evidence="2">IBT 35673</strain>
    </source>
</reference>
<accession>A0A9W9Q110</accession>
<reference evidence="2" key="2">
    <citation type="journal article" date="2023" name="IMA Fungus">
        <title>Comparative genomic study of the Penicillium genus elucidates a diverse pangenome and 15 lateral gene transfer events.</title>
        <authorList>
            <person name="Petersen C."/>
            <person name="Sorensen T."/>
            <person name="Nielsen M.R."/>
            <person name="Sondergaard T.E."/>
            <person name="Sorensen J.L."/>
            <person name="Fitzpatrick D.A."/>
            <person name="Frisvad J.C."/>
            <person name="Nielsen K.L."/>
        </authorList>
    </citation>
    <scope>NUCLEOTIDE SEQUENCE</scope>
    <source>
        <strain evidence="2">IBT 35673</strain>
    </source>
</reference>
<dbReference type="InterPro" id="IPR011009">
    <property type="entry name" value="Kinase-like_dom_sf"/>
</dbReference>
<evidence type="ECO:0000313" key="2">
    <source>
        <dbReference type="EMBL" id="KAJ5322601.1"/>
    </source>
</evidence>
<sequence length="291" mass="32522">MVEPVRESIKQVDASTLLIGPLQLRRSKGDSDTSTWYDQDDDMSYTLTEAPVPPPPSSPLPPNESVKLVYDVGDSSAVWSIGNSAFCKVKLCEPGITPEAATLAFVHSQCPHFDIPKVLVQGRTLGDAWPNLDEKWRRHYMSAIVDVCKFLEKRECDVLRGVDGKNALEPYLIKYGAEDDYSPGNLQQACESMGMDCSTFVFYHADLGPGNIIVEDIPKTGSVGIIDWELAGYFPRGWIRTKFRISRGLNLEDSATDNPTEWRAGVDKLLEDHGFEHYASQWASWSDLHHI</sequence>
<protein>
    <recommendedName>
        <fullName evidence="1">Aminoglycoside phosphotransferase domain-containing protein</fullName>
    </recommendedName>
</protein>
<comment type="caution">
    <text evidence="2">The sequence shown here is derived from an EMBL/GenBank/DDBJ whole genome shotgun (WGS) entry which is preliminary data.</text>
</comment>
<dbReference type="PANTHER" id="PTHR21310:SF58">
    <property type="entry name" value="AMINOGLYCOSIDE PHOSPHOTRANSFERASE DOMAIN-CONTAINING PROTEIN"/>
    <property type="match status" value="1"/>
</dbReference>
<dbReference type="AlphaFoldDB" id="A0A9W9Q110"/>
<proteinExistence type="predicted"/>
<gene>
    <name evidence="2" type="ORF">N7452_010890</name>
</gene>
<dbReference type="SUPFAM" id="SSF56112">
    <property type="entry name" value="Protein kinase-like (PK-like)"/>
    <property type="match status" value="1"/>
</dbReference>
<dbReference type="Pfam" id="PF01636">
    <property type="entry name" value="APH"/>
    <property type="match status" value="1"/>
</dbReference>
<dbReference type="InterPro" id="IPR051678">
    <property type="entry name" value="AGP_Transferase"/>
</dbReference>
<feature type="domain" description="Aminoglycoside phosphotransferase" evidence="1">
    <location>
        <begin position="199"/>
        <end position="235"/>
    </location>
</feature>
<name>A0A9W9Q110_PENBR</name>
<dbReference type="PANTHER" id="PTHR21310">
    <property type="entry name" value="AMINOGLYCOSIDE PHOSPHOTRANSFERASE-RELATED-RELATED"/>
    <property type="match status" value="1"/>
</dbReference>
<dbReference type="InterPro" id="IPR002575">
    <property type="entry name" value="Aminoglycoside_PTrfase"/>
</dbReference>
<organism evidence="2 3">
    <name type="scientific">Penicillium brevicompactum</name>
    <dbReference type="NCBI Taxonomy" id="5074"/>
    <lineage>
        <taxon>Eukaryota</taxon>
        <taxon>Fungi</taxon>
        <taxon>Dikarya</taxon>
        <taxon>Ascomycota</taxon>
        <taxon>Pezizomycotina</taxon>
        <taxon>Eurotiomycetes</taxon>
        <taxon>Eurotiomycetidae</taxon>
        <taxon>Eurotiales</taxon>
        <taxon>Aspergillaceae</taxon>
        <taxon>Penicillium</taxon>
    </lineage>
</organism>
<evidence type="ECO:0000313" key="3">
    <source>
        <dbReference type="Proteomes" id="UP001147695"/>
    </source>
</evidence>